<protein>
    <submittedName>
        <fullName evidence="2">Uncharacterized protein</fullName>
    </submittedName>
</protein>
<dbReference type="EMBL" id="JARBDR010000640">
    <property type="protein sequence ID" value="KAJ8309755.1"/>
    <property type="molecule type" value="Genomic_DNA"/>
</dbReference>
<keyword evidence="1" id="KW-0732">Signal</keyword>
<proteinExistence type="predicted"/>
<sequence length="64" mass="7049">MKNLLVFLAIFLLIQGAVVDASGTTAAPEAATAPQTTGFAGTTEVYRRRKRSYGKFLRKKFLKK</sequence>
<feature type="signal peptide" evidence="1">
    <location>
        <begin position="1"/>
        <end position="16"/>
    </location>
</feature>
<keyword evidence="3" id="KW-1185">Reference proteome</keyword>
<dbReference type="Proteomes" id="UP001217089">
    <property type="component" value="Unassembled WGS sequence"/>
</dbReference>
<organism evidence="2 3">
    <name type="scientific">Tegillarca granosa</name>
    <name type="common">Malaysian cockle</name>
    <name type="synonym">Anadara granosa</name>
    <dbReference type="NCBI Taxonomy" id="220873"/>
    <lineage>
        <taxon>Eukaryota</taxon>
        <taxon>Metazoa</taxon>
        <taxon>Spiralia</taxon>
        <taxon>Lophotrochozoa</taxon>
        <taxon>Mollusca</taxon>
        <taxon>Bivalvia</taxon>
        <taxon>Autobranchia</taxon>
        <taxon>Pteriomorphia</taxon>
        <taxon>Arcoida</taxon>
        <taxon>Arcoidea</taxon>
        <taxon>Arcidae</taxon>
        <taxon>Tegillarca</taxon>
    </lineage>
</organism>
<evidence type="ECO:0000313" key="3">
    <source>
        <dbReference type="Proteomes" id="UP001217089"/>
    </source>
</evidence>
<reference evidence="2 3" key="1">
    <citation type="submission" date="2022-12" db="EMBL/GenBank/DDBJ databases">
        <title>Chromosome-level genome of Tegillarca granosa.</title>
        <authorList>
            <person name="Kim J."/>
        </authorList>
    </citation>
    <scope>NUCLEOTIDE SEQUENCE [LARGE SCALE GENOMIC DNA]</scope>
    <source>
        <strain evidence="2">Teg-2019</strain>
        <tissue evidence="2">Adductor muscle</tissue>
    </source>
</reference>
<evidence type="ECO:0000256" key="1">
    <source>
        <dbReference type="SAM" id="SignalP"/>
    </source>
</evidence>
<gene>
    <name evidence="2" type="ORF">KUTeg_011620</name>
</gene>
<name>A0ABQ9EX57_TEGGR</name>
<accession>A0ABQ9EX57</accession>
<feature type="chain" id="PRO_5046261227" evidence="1">
    <location>
        <begin position="17"/>
        <end position="64"/>
    </location>
</feature>
<comment type="caution">
    <text evidence="2">The sequence shown here is derived from an EMBL/GenBank/DDBJ whole genome shotgun (WGS) entry which is preliminary data.</text>
</comment>
<evidence type="ECO:0000313" key="2">
    <source>
        <dbReference type="EMBL" id="KAJ8309755.1"/>
    </source>
</evidence>